<evidence type="ECO:0000313" key="2">
    <source>
        <dbReference type="Proteomes" id="UP000193285"/>
    </source>
</evidence>
<protein>
    <submittedName>
        <fullName evidence="1">Uncharacterized protein</fullName>
    </submittedName>
</protein>
<dbReference type="Proteomes" id="UP000193285">
    <property type="component" value="Unassembled WGS sequence"/>
</dbReference>
<gene>
    <name evidence="1" type="ORF">AWB90_14220</name>
</gene>
<dbReference type="RefSeq" id="WP_085176920.1">
    <property type="nucleotide sequence ID" value="NZ_JACKVQ010000011.1"/>
</dbReference>
<dbReference type="EMBL" id="LQPN01000044">
    <property type="protein sequence ID" value="ORW47101.1"/>
    <property type="molecule type" value="Genomic_DNA"/>
</dbReference>
<dbReference type="AlphaFoldDB" id="A0A1X2AAM5"/>
<name>A0A1X2AAM5_9MYCO</name>
<evidence type="ECO:0000313" key="1">
    <source>
        <dbReference type="EMBL" id="ORW47101.1"/>
    </source>
</evidence>
<dbReference type="OrthoDB" id="9048715at2"/>
<reference evidence="1 2" key="1">
    <citation type="journal article" date="2015" name="Emerg. Microbes Infect.">
        <title>Characterization of 17 strains belonging to the Mycobacterium simiae complex and description of Mycobacterium paraense sp. nov.</title>
        <authorList>
            <person name="Fusco da Costa A.R."/>
            <person name="Fedrizzi T."/>
            <person name="Lopes M.L."/>
            <person name="Pecorari M."/>
            <person name="Oliveira da Costa W.L."/>
            <person name="Giacobazzi E."/>
            <person name="da Costa Bahia J.R."/>
            <person name="De Sanctis V."/>
            <person name="Batista Lima K.V."/>
            <person name="Bertorelli R."/>
            <person name="Grottola A."/>
            <person name="Fabio A."/>
            <person name="Mariottini A."/>
            <person name="Ferretti P."/>
            <person name="Di Leva F."/>
            <person name="Fregni Serpini G."/>
            <person name="Tagliazucchi S."/>
            <person name="Rumpianesi F."/>
            <person name="Jousson O."/>
            <person name="Segata N."/>
            <person name="Tortoli E."/>
        </authorList>
    </citation>
    <scope>NUCLEOTIDE SEQUENCE [LARGE SCALE GENOMIC DNA]</scope>
    <source>
        <strain evidence="1 2">IEC33</strain>
    </source>
</reference>
<organism evidence="1 2">
    <name type="scientific">Mycobacterium paraense</name>
    <dbReference type="NCBI Taxonomy" id="767916"/>
    <lineage>
        <taxon>Bacteria</taxon>
        <taxon>Bacillati</taxon>
        <taxon>Actinomycetota</taxon>
        <taxon>Actinomycetes</taxon>
        <taxon>Mycobacteriales</taxon>
        <taxon>Mycobacteriaceae</taxon>
        <taxon>Mycobacterium</taxon>
        <taxon>Mycobacterium simiae complex</taxon>
    </lineage>
</organism>
<accession>A0A1X2AAM5</accession>
<comment type="caution">
    <text evidence="1">The sequence shown here is derived from an EMBL/GenBank/DDBJ whole genome shotgun (WGS) entry which is preliminary data.</text>
</comment>
<sequence>MLIAILNKSTLVSNADAAVMTQAIANQVRMDVAPLWDRAAAAVIFYSNDKDVPPAAHGITLVDTINDQPAGVLGYHTEDQGGKLWGVVAAKPELDNGGTTTKGDWSVSSVLSHEVLEMFIDPNCNLWANDGHGKAYSFEVCDPVEAPTYAVDGVSVSNFVTPAWFDPLSNHATAQYDKLGKLHAPFSILKGGYVVYEAAGAEHQKFGDEFPDWRKEMKSGKFARTRRRVQQADTLLAQATA</sequence>
<proteinExistence type="predicted"/>